<feature type="short sequence motif" description="'KMSKS' region" evidence="10">
    <location>
        <begin position="1288"/>
        <end position="1292"/>
    </location>
</feature>
<keyword evidence="6 10" id="KW-0067">ATP-binding</keyword>
<evidence type="ECO:0000313" key="14">
    <source>
        <dbReference type="Proteomes" id="UP000267246"/>
    </source>
</evidence>
<dbReference type="Gene3D" id="1.10.730.10">
    <property type="entry name" value="Isoleucyl-tRNA Synthetase, Domain 1"/>
    <property type="match status" value="1"/>
</dbReference>
<evidence type="ECO:0000256" key="9">
    <source>
        <dbReference type="ARBA" id="ARBA00047552"/>
    </source>
</evidence>
<dbReference type="InterPro" id="IPR009008">
    <property type="entry name" value="Val/Leu/Ile-tRNA-synth_edit"/>
</dbReference>
<comment type="caution">
    <text evidence="13">The sequence shown here is derived from an EMBL/GenBank/DDBJ whole genome shotgun (WGS) entry which is preliminary data.</text>
</comment>
<comment type="domain">
    <text evidence="10">ValRS has two distinct active sites: one for aminoacylation and one for editing. The misactivated threonine is translocated from the active site to the editing site.</text>
</comment>
<dbReference type="GO" id="GO:0002161">
    <property type="term" value="F:aminoacyl-tRNA deacylase activity"/>
    <property type="evidence" value="ECO:0007669"/>
    <property type="project" value="InterPro"/>
</dbReference>
<keyword evidence="4 10" id="KW-0436">Ligase</keyword>
<feature type="domain" description="Methionyl/Valyl/Leucyl/Isoleucyl-tRNA synthetase anticodon-binding" evidence="12">
    <location>
        <begin position="1369"/>
        <end position="1499"/>
    </location>
</feature>
<dbReference type="RefSeq" id="WP_277870189.1">
    <property type="nucleotide sequence ID" value="NZ_CP137846.1"/>
</dbReference>
<evidence type="ECO:0000256" key="4">
    <source>
        <dbReference type="ARBA" id="ARBA00022598"/>
    </source>
</evidence>
<dbReference type="CDD" id="cd07962">
    <property type="entry name" value="Anticodon_Ia_Val"/>
    <property type="match status" value="1"/>
</dbReference>
<feature type="domain" description="Aminoacyl-tRNA synthetase class Ia" evidence="11">
    <location>
        <begin position="793"/>
        <end position="1198"/>
    </location>
</feature>
<dbReference type="SUPFAM" id="SSF50677">
    <property type="entry name" value="ValRS/IleRS/LeuRS editing domain"/>
    <property type="match status" value="1"/>
</dbReference>
<keyword evidence="10" id="KW-0175">Coiled coil</keyword>
<dbReference type="InterPro" id="IPR027417">
    <property type="entry name" value="P-loop_NTPase"/>
</dbReference>
<evidence type="ECO:0000313" key="13">
    <source>
        <dbReference type="EMBL" id="RMA77484.1"/>
    </source>
</evidence>
<keyword evidence="8 10" id="KW-0030">Aminoacyl-tRNA synthetase</keyword>
<dbReference type="Gene3D" id="3.40.50.620">
    <property type="entry name" value="HUPs"/>
    <property type="match status" value="3"/>
</dbReference>
<evidence type="ECO:0000259" key="12">
    <source>
        <dbReference type="Pfam" id="PF08264"/>
    </source>
</evidence>
<keyword evidence="3 10" id="KW-0963">Cytoplasm</keyword>
<reference evidence="13 14" key="1">
    <citation type="submission" date="2018-10" db="EMBL/GenBank/DDBJ databases">
        <title>Genomic Encyclopedia of Archaeal and Bacterial Type Strains, Phase II (KMG-II): from individual species to whole genera.</title>
        <authorList>
            <person name="Goeker M."/>
        </authorList>
    </citation>
    <scope>NUCLEOTIDE SEQUENCE [LARGE SCALE GENOMIC DNA]</scope>
    <source>
        <strain evidence="13 14">ATCC 29870</strain>
    </source>
</reference>
<dbReference type="InterPro" id="IPR014729">
    <property type="entry name" value="Rossmann-like_a/b/a_fold"/>
</dbReference>
<comment type="similarity">
    <text evidence="10">Belongs to the class-I aminoacyl-tRNA synthetase family. ValS type 1 subfamily.</text>
</comment>
<protein>
    <recommendedName>
        <fullName evidence="10">Valine--tRNA ligase</fullName>
        <ecNumber evidence="10">6.1.1.9</ecNumber>
    </recommendedName>
    <alternativeName>
        <fullName evidence="10">Valyl-tRNA synthetase</fullName>
        <shortName evidence="10">ValRS</shortName>
    </alternativeName>
</protein>
<dbReference type="InterPro" id="IPR002303">
    <property type="entry name" value="Valyl-tRNA_ligase"/>
</dbReference>
<dbReference type="SUPFAM" id="SSF47323">
    <property type="entry name" value="Anticodon-binding domain of a subclass of class I aminoacyl-tRNA synthetases"/>
    <property type="match status" value="1"/>
</dbReference>
<sequence length="1619" mass="190657">MAKKIMNSLRVTNLSKIVYEKQNPKIAINNLSFLANQNSIVGFLGKDSETKNLIYNLLTNNSLPYSTYLGFIECKIDNHYYLCKDTPFYSKGLSFGFDHEFINNNEDTLFQKLLNYFKQNNVLQIGVQSFLTSWEKSFEDYRILLENNCAKYSYELELKNETSLNKISSTIRKIHEKTKDSFFHLSFIEEDLKTILSQFKNVLLNFQNYEYELMELAYAINNSYDQSKSFLNQKDYIEARNNYESLKNKFYKSYDLKKIIKQTKADQINKIKNEVWYEHKHVLKLLKKTCEDLVLRSNISKIKFKSTDNPTSFIFNYKNYILSKKIRNFINKNLVNLSWFTRKNFTNFLSDINLLKNTISNEINLISTQQNWRKIAKEIDYVVKHNFSLKVSQYEGIINQNKEDYWNKIEEIYNQEVQAFQGEQGLITLEKVKIAEEIYLNAKHEYEWNLRSVGKRLEHKTLQIRYNFDKLVNKNKNKFSIIANFLKTLSNIIQSYSKSVDDNSEKRVKATSEKIRKIIPTIREQFNDFLNFTQLFTNGKIVSESMLQKFISKSLFYTILKRANISLDKLKFKISDLTLNERINIEIEKILISKPSLIIVGNEINILTQEKQLEILSKLNKYVLENHIIGIYFLSDYKVAEKVTTQLYIVNNSKVIEEGSTQQIIKNPINPLVKKELQHHDEQTIKLYNEYISHNDNFENINCYQIDENHFIWSTYSELNKWVNEGNLKNEKLKKIFIVTTDNLLTSKTTQIKNKETFEETTIFSLEGLEFEKGDDEMDKQFNHKLVEKGRNEKWIKAKFFMTHDINKKPFTVILPPPNVTGKLHIGHALDTYIPDTIIRYKKLQGYDVMWVAGKDHAGIATQAVVEKKLKEKGLTKYDLGREAFIKEVWKWKDEFSDNITKQWNKLGLALDFESERFTLDKDANEAVLKVFIDLYNDGLIYRDTKPINWDCKFETALSNIEVEAKETKQKMYYIKYPIQGSKSFLEIATTRIETMFSDVAIAIHPEDPRTKTLLNKKIVHPLTKKVIPVITSDLIDMKFGTGLMKVSAHAMDDFEIIKHNHLQIIECINKKGKLNQNAMEFQGLDRFEARAKIEEKLKKEGFLIKTEEVISSVGCSERSKDPIEILVQPQWFVRMNVLAKKLLKHFASPEAVKFVPERFGQVLTKWMENVLDWTISRQIWWGHRIPAWYKDDEIKVQIESPGEEWTQDQDVLDTWFSSALAPFVFLGWPQNLNKIKRYFPTSLLVTGVDIIFFWVARMYFQSLYFMEDKPFEKVYIHGLVRDNEGRKMSKSLGNGVDPIDIINQHGSDVLRMSLVFNLSPGQDLNYGEEKIKTAKLFLNKFWNIARLIKGINVDLTKAYDSSLNDEFDLWIIDKFLTLKSSIDKSMENYEFTLIFKSIQTFIMNDFSGWYLEFLKLKNNNFLIHILFREILILLHPFMPFITDYLFENMYGEELLEAKKTLLSLPQENTKIVKVQKLIELITTLRKYREDKNISKSETLYFFADFGLSYEELNIIRKLANFEIKENNDFVINLSFGKIKIKQDEKQKKKDIEALNKLIEFSKQEIAFNEKLLNNKNFISKAAKDKIQEKQDNLKLHQKNLETYEQELAKKLEQNKENK</sequence>
<dbReference type="NCBIfam" id="NF004349">
    <property type="entry name" value="PRK05729.1"/>
    <property type="match status" value="1"/>
</dbReference>
<dbReference type="InterPro" id="IPR009080">
    <property type="entry name" value="tRNAsynth_Ia_anticodon-bd"/>
</dbReference>
<dbReference type="NCBIfam" id="TIGR00422">
    <property type="entry name" value="valS"/>
    <property type="match status" value="1"/>
</dbReference>
<dbReference type="SUPFAM" id="SSF52374">
    <property type="entry name" value="Nucleotidylyl transferase"/>
    <property type="match status" value="1"/>
</dbReference>
<dbReference type="FunFam" id="3.40.50.620:FF:000032">
    <property type="entry name" value="Valine--tRNA ligase"/>
    <property type="match status" value="1"/>
</dbReference>
<name>A0A3L9ZZC3_9BACT</name>
<evidence type="ECO:0000256" key="5">
    <source>
        <dbReference type="ARBA" id="ARBA00022741"/>
    </source>
</evidence>
<accession>A0A3L9ZZC3</accession>
<evidence type="ECO:0000256" key="8">
    <source>
        <dbReference type="ARBA" id="ARBA00023146"/>
    </source>
</evidence>
<dbReference type="CDD" id="cd00817">
    <property type="entry name" value="ValRS_core"/>
    <property type="match status" value="1"/>
</dbReference>
<feature type="short sequence motif" description="'HIGH' region" evidence="10">
    <location>
        <begin position="818"/>
        <end position="828"/>
    </location>
</feature>
<dbReference type="PANTHER" id="PTHR11946">
    <property type="entry name" value="VALYL-TRNA SYNTHETASES"/>
    <property type="match status" value="1"/>
</dbReference>
<dbReference type="InterPro" id="IPR033705">
    <property type="entry name" value="Anticodon_Ia_Val"/>
</dbReference>
<comment type="subcellular location">
    <subcellularLocation>
        <location evidence="1 10">Cytoplasm</location>
    </subcellularLocation>
</comment>
<dbReference type="GO" id="GO:0005829">
    <property type="term" value="C:cytosol"/>
    <property type="evidence" value="ECO:0007669"/>
    <property type="project" value="TreeGrafter"/>
</dbReference>
<evidence type="ECO:0000256" key="2">
    <source>
        <dbReference type="ARBA" id="ARBA00011245"/>
    </source>
</evidence>
<feature type="coiled-coil region" evidence="10">
    <location>
        <begin position="1545"/>
        <end position="1614"/>
    </location>
</feature>
<keyword evidence="5 10" id="KW-0547">Nucleotide-binding</keyword>
<dbReference type="Proteomes" id="UP000267246">
    <property type="component" value="Unassembled WGS sequence"/>
</dbReference>
<keyword evidence="14" id="KW-1185">Reference proteome</keyword>
<proteinExistence type="inferred from homology"/>
<dbReference type="Gene3D" id="3.90.740.10">
    <property type="entry name" value="Valyl/Leucyl/Isoleucyl-tRNA synthetase, editing domain"/>
    <property type="match status" value="1"/>
</dbReference>
<dbReference type="GO" id="GO:0004832">
    <property type="term" value="F:valine-tRNA ligase activity"/>
    <property type="evidence" value="ECO:0007669"/>
    <property type="project" value="UniProtKB-UniRule"/>
</dbReference>
<comment type="subunit">
    <text evidence="2 10">Monomer.</text>
</comment>
<comment type="function">
    <text evidence="10">Catalyzes the attachment of valine to tRNA(Val). As ValRS can inadvertently accommodate and process structurally similar amino acids such as threonine, to avoid such errors, it has a 'posttransfer' editing activity that hydrolyzes mischarged Thr-tRNA(Val) in a tRNA-dependent manner.</text>
</comment>
<dbReference type="GO" id="GO:0005524">
    <property type="term" value="F:ATP binding"/>
    <property type="evidence" value="ECO:0007669"/>
    <property type="project" value="UniProtKB-UniRule"/>
</dbReference>
<dbReference type="Pfam" id="PF00133">
    <property type="entry name" value="tRNA-synt_1"/>
    <property type="match status" value="1"/>
</dbReference>
<evidence type="ECO:0000256" key="1">
    <source>
        <dbReference type="ARBA" id="ARBA00004496"/>
    </source>
</evidence>
<dbReference type="InterPro" id="IPR013155">
    <property type="entry name" value="M/V/L/I-tRNA-synth_anticd-bd"/>
</dbReference>
<dbReference type="PANTHER" id="PTHR11946:SF93">
    <property type="entry name" value="VALINE--TRNA LIGASE, CHLOROPLASTIC_MITOCHONDRIAL 2"/>
    <property type="match status" value="1"/>
</dbReference>
<dbReference type="PROSITE" id="PS00178">
    <property type="entry name" value="AA_TRNA_LIGASE_I"/>
    <property type="match status" value="1"/>
</dbReference>
<comment type="domain">
    <text evidence="10">The C-terminal coiled-coil domain is crucial for aminoacylation activity.</text>
</comment>
<feature type="binding site" evidence="10">
    <location>
        <position position="1291"/>
    </location>
    <ligand>
        <name>ATP</name>
        <dbReference type="ChEBI" id="CHEBI:30616"/>
    </ligand>
</feature>
<dbReference type="InterPro" id="IPR001412">
    <property type="entry name" value="aa-tRNA-synth_I_CS"/>
</dbReference>
<dbReference type="PRINTS" id="PR00986">
    <property type="entry name" value="TRNASYNTHVAL"/>
</dbReference>
<dbReference type="GO" id="GO:0006438">
    <property type="term" value="P:valyl-tRNA aminoacylation"/>
    <property type="evidence" value="ECO:0007669"/>
    <property type="project" value="UniProtKB-UniRule"/>
</dbReference>
<evidence type="ECO:0000256" key="6">
    <source>
        <dbReference type="ARBA" id="ARBA00022840"/>
    </source>
</evidence>
<dbReference type="Pfam" id="PF08264">
    <property type="entry name" value="Anticodon_1"/>
    <property type="match status" value="1"/>
</dbReference>
<organism evidence="13 14">
    <name type="scientific">Metamycoplasma subdolum</name>
    <dbReference type="NCBI Taxonomy" id="92407"/>
    <lineage>
        <taxon>Bacteria</taxon>
        <taxon>Bacillati</taxon>
        <taxon>Mycoplasmatota</taxon>
        <taxon>Mycoplasmoidales</taxon>
        <taxon>Metamycoplasmataceae</taxon>
        <taxon>Metamycoplasma</taxon>
    </lineage>
</organism>
<evidence type="ECO:0000256" key="10">
    <source>
        <dbReference type="HAMAP-Rule" id="MF_02004"/>
    </source>
</evidence>
<dbReference type="EMBL" id="REFI01000010">
    <property type="protein sequence ID" value="RMA77484.1"/>
    <property type="molecule type" value="Genomic_DNA"/>
</dbReference>
<comment type="catalytic activity">
    <reaction evidence="9 10">
        <text>tRNA(Val) + L-valine + ATP = L-valyl-tRNA(Val) + AMP + diphosphate</text>
        <dbReference type="Rhea" id="RHEA:10704"/>
        <dbReference type="Rhea" id="RHEA-COMP:9672"/>
        <dbReference type="Rhea" id="RHEA-COMP:9708"/>
        <dbReference type="ChEBI" id="CHEBI:30616"/>
        <dbReference type="ChEBI" id="CHEBI:33019"/>
        <dbReference type="ChEBI" id="CHEBI:57762"/>
        <dbReference type="ChEBI" id="CHEBI:78442"/>
        <dbReference type="ChEBI" id="CHEBI:78537"/>
        <dbReference type="ChEBI" id="CHEBI:456215"/>
        <dbReference type="EC" id="6.1.1.9"/>
    </reaction>
</comment>
<evidence type="ECO:0000256" key="3">
    <source>
        <dbReference type="ARBA" id="ARBA00022490"/>
    </source>
</evidence>
<gene>
    <name evidence="10" type="primary">valS</name>
    <name evidence="13" type="ORF">JN00_0530</name>
</gene>
<dbReference type="HAMAP" id="MF_02004">
    <property type="entry name" value="Val_tRNA_synth_type1"/>
    <property type="match status" value="1"/>
</dbReference>
<dbReference type="SUPFAM" id="SSF52540">
    <property type="entry name" value="P-loop containing nucleoside triphosphate hydrolases"/>
    <property type="match status" value="1"/>
</dbReference>
<evidence type="ECO:0000259" key="11">
    <source>
        <dbReference type="Pfam" id="PF00133"/>
    </source>
</evidence>
<keyword evidence="7 10" id="KW-0648">Protein biosynthesis</keyword>
<dbReference type="InterPro" id="IPR002300">
    <property type="entry name" value="aa-tRNA-synth_Ia"/>
</dbReference>
<dbReference type="EC" id="6.1.1.9" evidence="10"/>
<evidence type="ECO:0000256" key="7">
    <source>
        <dbReference type="ARBA" id="ARBA00022917"/>
    </source>
</evidence>